<dbReference type="EMBL" id="AFBI03000063">
    <property type="protein sequence ID" value="EJW02614.1"/>
    <property type="molecule type" value="Genomic_DNA"/>
</dbReference>
<reference evidence="3" key="2">
    <citation type="submission" date="2015-07" db="EMBL/GenBank/DDBJ databases">
        <title>Contrasting host-pathogen interactions and genome evolution in two generalist and specialist microsporidian pathogens of mosquitoes.</title>
        <authorList>
            <consortium name="The Broad Institute Genomics Platform"/>
            <consortium name="The Broad Institute Genome Sequencing Center for Infectious Disease"/>
            <person name="Cuomo C.A."/>
            <person name="Sanscrainte N.D."/>
            <person name="Goldberg J.M."/>
            <person name="Heiman D."/>
            <person name="Young S."/>
            <person name="Zeng Q."/>
            <person name="Becnel J.J."/>
            <person name="Birren B.W."/>
        </authorList>
    </citation>
    <scope>NUCLEOTIDE SEQUENCE [LARGE SCALE GENOMIC DNA]</scope>
    <source>
        <strain evidence="3">USNM 41457</strain>
    </source>
</reference>
<sequence>MILINILLHILQIINSTNDIEQINTLDNFTLDDDESSFATIPSNLPRKHNFTESERHARNAANKYTHKIITKHYHSPYNGIIVPKHLDYPLDAIYMPHKKDSYGHHIFRTKPRVCKLRKNRFTMQYSITMHTPQFPFSDKISPKAFDKNRKFGANLMEAASFH</sequence>
<feature type="signal peptide" evidence="1">
    <location>
        <begin position="1"/>
        <end position="16"/>
    </location>
</feature>
<keyword evidence="1" id="KW-0732">Signal</keyword>
<dbReference type="AlphaFoldDB" id="J9D511"/>
<reference evidence="2 3" key="1">
    <citation type="submission" date="2011-08" db="EMBL/GenBank/DDBJ databases">
        <authorList>
            <person name="Liu Z.J."/>
            <person name="Shi F.L."/>
            <person name="Lu J.Q."/>
            <person name="Li M."/>
            <person name="Wang Z.L."/>
        </authorList>
    </citation>
    <scope>NUCLEOTIDE SEQUENCE [LARGE SCALE GENOMIC DNA]</scope>
    <source>
        <strain evidence="2 3">USNM 41457</strain>
    </source>
</reference>
<comment type="caution">
    <text evidence="2">The sequence shown here is derived from an EMBL/GenBank/DDBJ whole genome shotgun (WGS) entry which is preliminary data.</text>
</comment>
<evidence type="ECO:0000313" key="2">
    <source>
        <dbReference type="EMBL" id="EJW02614.1"/>
    </source>
</evidence>
<proteinExistence type="predicted"/>
<dbReference type="InParanoid" id="J9D511"/>
<evidence type="ECO:0000313" key="3">
    <source>
        <dbReference type="Proteomes" id="UP000003163"/>
    </source>
</evidence>
<organism evidence="2 3">
    <name type="scientific">Edhazardia aedis (strain USNM 41457)</name>
    <name type="common">Microsporidian parasite</name>
    <dbReference type="NCBI Taxonomy" id="1003232"/>
    <lineage>
        <taxon>Eukaryota</taxon>
        <taxon>Fungi</taxon>
        <taxon>Fungi incertae sedis</taxon>
        <taxon>Microsporidia</taxon>
        <taxon>Edhazardia</taxon>
    </lineage>
</organism>
<dbReference type="HOGENOM" id="CLU_1627014_0_0_1"/>
<evidence type="ECO:0000256" key="1">
    <source>
        <dbReference type="SAM" id="SignalP"/>
    </source>
</evidence>
<name>J9D511_EDHAE</name>
<feature type="chain" id="PRO_5003822819" evidence="1">
    <location>
        <begin position="17"/>
        <end position="163"/>
    </location>
</feature>
<keyword evidence="3" id="KW-1185">Reference proteome</keyword>
<dbReference type="Proteomes" id="UP000003163">
    <property type="component" value="Unassembled WGS sequence"/>
</dbReference>
<accession>J9D511</accession>
<protein>
    <submittedName>
        <fullName evidence="2">Uncharacterized protein</fullName>
    </submittedName>
</protein>
<gene>
    <name evidence="2" type="ORF">EDEG_02988</name>
</gene>
<dbReference type="VEuPathDB" id="MicrosporidiaDB:EDEG_02988"/>